<accession>A0A291AXJ4</accession>
<protein>
    <submittedName>
        <fullName evidence="1">Uncharacterized protein</fullName>
    </submittedName>
</protein>
<evidence type="ECO:0000313" key="2">
    <source>
        <dbReference type="Proteomes" id="UP000222681"/>
    </source>
</evidence>
<dbReference type="EMBL" id="MF158039">
    <property type="protein sequence ID" value="ATE85746.1"/>
    <property type="molecule type" value="Genomic_DNA"/>
</dbReference>
<proteinExistence type="predicted"/>
<keyword evidence="2" id="KW-1185">Reference proteome</keyword>
<sequence>MKLTFETKWELFQGLAAKKLVDKGFNQDPLKMASCLDMSFEEGYMHADLNDWEDMMQRDIEEFKEDAPQLFAEIQ</sequence>
<evidence type="ECO:0000313" key="1">
    <source>
        <dbReference type="EMBL" id="ATE85746.1"/>
    </source>
</evidence>
<dbReference type="Proteomes" id="UP000222681">
    <property type="component" value="Segment"/>
</dbReference>
<name>A0A291AXJ4_9CAUD</name>
<reference evidence="1 2" key="1">
    <citation type="submission" date="2017-05" db="EMBL/GenBank/DDBJ databases">
        <title>The isolation and characterization of 16 novel Shigella-infecting phages from the environment.</title>
        <authorList>
            <person name="Doore S.M."/>
            <person name="Schrad J.R."/>
            <person name="Dover J.A."/>
            <person name="Parent K.N."/>
        </authorList>
    </citation>
    <scope>NUCLEOTIDE SEQUENCE [LARGE SCALE GENOMIC DNA]</scope>
</reference>
<gene>
    <name evidence="1" type="ORF">Sf12_gp20</name>
</gene>
<organism evidence="1 2">
    <name type="scientific">Shigella phage Sf12</name>
    <dbReference type="NCBI Taxonomy" id="2024315"/>
    <lineage>
        <taxon>Viruses</taxon>
        <taxon>Duplodnaviria</taxon>
        <taxon>Heunggongvirae</taxon>
        <taxon>Uroviricota</taxon>
        <taxon>Caudoviricetes</taxon>
        <taxon>Drexlerviridae</taxon>
        <taxon>Rogunavirinae</taxon>
        <taxon>Eastlansingvirus</taxon>
        <taxon>Eastlansingvirus Sf12</taxon>
    </lineage>
</organism>